<dbReference type="InterPro" id="IPR036188">
    <property type="entry name" value="FAD/NAD-bd_sf"/>
</dbReference>
<dbReference type="AlphaFoldDB" id="A0A3M8KTM8"/>
<dbReference type="GO" id="GO:0071949">
    <property type="term" value="F:FAD binding"/>
    <property type="evidence" value="ECO:0007669"/>
    <property type="project" value="InterPro"/>
</dbReference>
<dbReference type="Pfam" id="PF01494">
    <property type="entry name" value="FAD_binding_3"/>
    <property type="match status" value="1"/>
</dbReference>
<evidence type="ECO:0000313" key="4">
    <source>
        <dbReference type="EMBL" id="RNE56496.1"/>
    </source>
</evidence>
<protein>
    <submittedName>
        <fullName evidence="4">2-polyprenyl-6-methoxyphenol hydroxylase</fullName>
    </submittedName>
</protein>
<evidence type="ECO:0000256" key="1">
    <source>
        <dbReference type="ARBA" id="ARBA00023002"/>
    </source>
</evidence>
<gene>
    <name evidence="4" type="ORF">EEJ31_13400</name>
</gene>
<accession>A0A3M8KTM8</accession>
<dbReference type="PRINTS" id="PR00420">
    <property type="entry name" value="RNGMNOXGNASE"/>
</dbReference>
<dbReference type="InterPro" id="IPR002938">
    <property type="entry name" value="FAD-bd"/>
</dbReference>
<sequence length="438" mass="48209">MSCTGEQVQRPDQVDIGAMRVGAVPSVEQARRGEAMVSHTTRIAVIGGGIGGLTAAIALTRIADVRVTVFEQAPELGDVGAGVTVAPNGQRVLEKLDALEPVKRAGATPDGPGIYMDALGSVVTDAAWEDTAKRYQNIGMYRPDLVDVLAKEVAPESVRLGHRLTSVRALDEGVRVEFENGFHDEFDGVVGADGVHSVVRDSLMELPHPVYSGSIAYRGVIAAALLPDDWPMISQVWMGEGKHFMCYPLQQRKLFNYVGFVPSDRPLKESWSAPGDVGELAAEFGGDKWDATLRRFIDLIDHTFWWGLYDHEPLSNWSRGRITLLGDSAHTMLPHAGQGVNQAMEDAITLAFFLREADGAHEIAEAFKRYTAIRMQRTAILQNSSRRSGSQFDAQNEFADIKKRDADLRAGRDFRRSVLFDFDAVAAAERALKRYRRI</sequence>
<evidence type="ECO:0000259" key="3">
    <source>
        <dbReference type="Pfam" id="PF01494"/>
    </source>
</evidence>
<dbReference type="GO" id="GO:0004497">
    <property type="term" value="F:monooxygenase activity"/>
    <property type="evidence" value="ECO:0007669"/>
    <property type="project" value="UniProtKB-KW"/>
</dbReference>
<dbReference type="EMBL" id="RDSR01000029">
    <property type="protein sequence ID" value="RNE56496.1"/>
    <property type="molecule type" value="Genomic_DNA"/>
</dbReference>
<keyword evidence="5" id="KW-1185">Reference proteome</keyword>
<evidence type="ECO:0000256" key="2">
    <source>
        <dbReference type="ARBA" id="ARBA00023033"/>
    </source>
</evidence>
<dbReference type="InterPro" id="IPR050493">
    <property type="entry name" value="FAD-dep_Monooxygenase_BioMet"/>
</dbReference>
<dbReference type="PANTHER" id="PTHR13789">
    <property type="entry name" value="MONOOXYGENASE"/>
    <property type="match status" value="1"/>
</dbReference>
<comment type="caution">
    <text evidence="4">The sequence shown here is derived from an EMBL/GenBank/DDBJ whole genome shotgun (WGS) entry which is preliminary data.</text>
</comment>
<dbReference type="Proteomes" id="UP000279859">
    <property type="component" value="Unassembled WGS sequence"/>
</dbReference>
<organism evidence="4 5">
    <name type="scientific">Cryobacterium tepidiphilum</name>
    <dbReference type="NCBI Taxonomy" id="2486026"/>
    <lineage>
        <taxon>Bacteria</taxon>
        <taxon>Bacillati</taxon>
        <taxon>Actinomycetota</taxon>
        <taxon>Actinomycetes</taxon>
        <taxon>Micrococcales</taxon>
        <taxon>Microbacteriaceae</taxon>
        <taxon>Cryobacterium</taxon>
    </lineage>
</organism>
<keyword evidence="1" id="KW-0560">Oxidoreductase</keyword>
<dbReference type="Gene3D" id="3.50.50.60">
    <property type="entry name" value="FAD/NAD(P)-binding domain"/>
    <property type="match status" value="1"/>
</dbReference>
<reference evidence="4 5" key="1">
    <citation type="submission" date="2018-11" db="EMBL/GenBank/DDBJ databases">
        <title>Cryobacterium sp. nov., isolated from rhizosphere soil of lettuce.</title>
        <authorList>
            <person name="Wang Y."/>
        </authorList>
    </citation>
    <scope>NUCLEOTIDE SEQUENCE [LARGE SCALE GENOMIC DNA]</scope>
    <source>
        <strain evidence="4 5">NEAU-85</strain>
    </source>
</reference>
<dbReference type="SUPFAM" id="SSF51905">
    <property type="entry name" value="FAD/NAD(P)-binding domain"/>
    <property type="match status" value="1"/>
</dbReference>
<dbReference type="PANTHER" id="PTHR13789:SF309">
    <property type="entry name" value="PUTATIVE (AFU_ORTHOLOGUE AFUA_6G14510)-RELATED"/>
    <property type="match status" value="1"/>
</dbReference>
<dbReference type="SUPFAM" id="SSF54373">
    <property type="entry name" value="FAD-linked reductases, C-terminal domain"/>
    <property type="match status" value="1"/>
</dbReference>
<proteinExistence type="predicted"/>
<name>A0A3M8KTM8_9MICO</name>
<keyword evidence="2" id="KW-0503">Monooxygenase</keyword>
<feature type="domain" description="FAD-binding" evidence="3">
    <location>
        <begin position="41"/>
        <end position="377"/>
    </location>
</feature>
<evidence type="ECO:0000313" key="5">
    <source>
        <dbReference type="Proteomes" id="UP000279859"/>
    </source>
</evidence>